<dbReference type="EMBL" id="PGFF01000001">
    <property type="protein sequence ID" value="PJJ72873.1"/>
    <property type="molecule type" value="Genomic_DNA"/>
</dbReference>
<dbReference type="Proteomes" id="UP000228758">
    <property type="component" value="Unassembled WGS sequence"/>
</dbReference>
<comment type="caution">
    <text evidence="1">The sequence shown here is derived from an EMBL/GenBank/DDBJ whole genome shotgun (WGS) entry which is preliminary data.</text>
</comment>
<evidence type="ECO:0000313" key="2">
    <source>
        <dbReference type="Proteomes" id="UP000228758"/>
    </source>
</evidence>
<dbReference type="Pfam" id="PF11387">
    <property type="entry name" value="DUF2795"/>
    <property type="match status" value="1"/>
</dbReference>
<sequence>MADVNPIELQKHLGGVDYPASKDDLVKAAEGNGADDETLEALRALPDQEYGAPTDVTKAVSGN</sequence>
<dbReference type="OrthoDB" id="6161020at2"/>
<dbReference type="RefSeq" id="WP_100365016.1">
    <property type="nucleotide sequence ID" value="NZ_PGFF01000001.1"/>
</dbReference>
<evidence type="ECO:0000313" key="1">
    <source>
        <dbReference type="EMBL" id="PJJ72873.1"/>
    </source>
</evidence>
<name>A0A2M9CLU6_9MICO</name>
<proteinExistence type="predicted"/>
<keyword evidence="2" id="KW-1185">Reference proteome</keyword>
<dbReference type="InterPro" id="IPR021527">
    <property type="entry name" value="DUF2795"/>
</dbReference>
<protein>
    <submittedName>
        <fullName evidence="1">Uncharacterized protein DUF2795</fullName>
    </submittedName>
</protein>
<reference evidence="1 2" key="1">
    <citation type="submission" date="2017-11" db="EMBL/GenBank/DDBJ databases">
        <title>Genomic Encyclopedia of Archaeal and Bacterial Type Strains, Phase II (KMG-II): From Individual Species to Whole Genera.</title>
        <authorList>
            <person name="Goeker M."/>
        </authorList>
    </citation>
    <scope>NUCLEOTIDE SEQUENCE [LARGE SCALE GENOMIC DNA]</scope>
    <source>
        <strain evidence="1 2">DSM 27393</strain>
    </source>
</reference>
<dbReference type="AlphaFoldDB" id="A0A2M9CLU6"/>
<accession>A0A2M9CLU6</accession>
<organism evidence="1 2">
    <name type="scientific">Diaminobutyricimonas aerilata</name>
    <dbReference type="NCBI Taxonomy" id="1162967"/>
    <lineage>
        <taxon>Bacteria</taxon>
        <taxon>Bacillati</taxon>
        <taxon>Actinomycetota</taxon>
        <taxon>Actinomycetes</taxon>
        <taxon>Micrococcales</taxon>
        <taxon>Microbacteriaceae</taxon>
        <taxon>Diaminobutyricimonas</taxon>
    </lineage>
</organism>
<gene>
    <name evidence="1" type="ORF">CLV46_2450</name>
</gene>